<feature type="domain" description="Plastocyanin-like" evidence="2">
    <location>
        <begin position="83"/>
        <end position="192"/>
    </location>
</feature>
<proteinExistence type="inferred from homology"/>
<evidence type="ECO:0000259" key="2">
    <source>
        <dbReference type="Pfam" id="PF07731"/>
    </source>
</evidence>
<protein>
    <recommendedName>
        <fullName evidence="2">Plastocyanin-like domain-containing protein</fullName>
    </recommendedName>
</protein>
<gene>
    <name evidence="3" type="ORF">SASPL_102057</name>
</gene>
<dbReference type="EMBL" id="PNBA02000001">
    <property type="protein sequence ID" value="KAG6437146.1"/>
    <property type="molecule type" value="Genomic_DNA"/>
</dbReference>
<dbReference type="SUPFAM" id="SSF49503">
    <property type="entry name" value="Cupredoxins"/>
    <property type="match status" value="1"/>
</dbReference>
<dbReference type="InterPro" id="IPR045087">
    <property type="entry name" value="Cu-oxidase_fam"/>
</dbReference>
<sequence>MAASAYHSVAGVPFPNTTTTGIIAYSETMPSTPILPLLPAFNDTPMAHRFSSNITALVSSRFWAPVPRQVDERIDVGGVYTTDFPDNPPLQFDYTNSSNSFNRALLNTTKSTNVKKLKFNSTVEVVLQNTALIGIENHPIHLHGFNFYVLAQGFGNYNPSIDSRKFNFVNPQERNTIGVPVGGWAVIRCVVDALSLGCTLAMGSGNSFRGGKWAYAGNNATSTAAGFSQVLIMLEDMYNLLGEYH</sequence>
<comment type="similarity">
    <text evidence="1">Belongs to the multicopper oxidase family.</text>
</comment>
<dbReference type="GO" id="GO:0005507">
    <property type="term" value="F:copper ion binding"/>
    <property type="evidence" value="ECO:0007669"/>
    <property type="project" value="InterPro"/>
</dbReference>
<keyword evidence="4" id="KW-1185">Reference proteome</keyword>
<dbReference type="AlphaFoldDB" id="A0A8X8YVM9"/>
<organism evidence="3">
    <name type="scientific">Salvia splendens</name>
    <name type="common">Scarlet sage</name>
    <dbReference type="NCBI Taxonomy" id="180675"/>
    <lineage>
        <taxon>Eukaryota</taxon>
        <taxon>Viridiplantae</taxon>
        <taxon>Streptophyta</taxon>
        <taxon>Embryophyta</taxon>
        <taxon>Tracheophyta</taxon>
        <taxon>Spermatophyta</taxon>
        <taxon>Magnoliopsida</taxon>
        <taxon>eudicotyledons</taxon>
        <taxon>Gunneridae</taxon>
        <taxon>Pentapetalae</taxon>
        <taxon>asterids</taxon>
        <taxon>lamiids</taxon>
        <taxon>Lamiales</taxon>
        <taxon>Lamiaceae</taxon>
        <taxon>Nepetoideae</taxon>
        <taxon>Mentheae</taxon>
        <taxon>Salviinae</taxon>
        <taxon>Salvia</taxon>
        <taxon>Salvia subgen. Calosphace</taxon>
        <taxon>core Calosphace</taxon>
    </lineage>
</organism>
<reference evidence="3" key="1">
    <citation type="submission" date="2018-01" db="EMBL/GenBank/DDBJ databases">
        <authorList>
            <person name="Mao J.F."/>
        </authorList>
    </citation>
    <scope>NUCLEOTIDE SEQUENCE</scope>
    <source>
        <strain evidence="3">Huo1</strain>
        <tissue evidence="3">Leaf</tissue>
    </source>
</reference>
<dbReference type="InterPro" id="IPR011706">
    <property type="entry name" value="Cu-oxidase_C"/>
</dbReference>
<evidence type="ECO:0000256" key="1">
    <source>
        <dbReference type="ARBA" id="ARBA00010609"/>
    </source>
</evidence>
<name>A0A8X8YVM9_SALSN</name>
<dbReference type="Proteomes" id="UP000298416">
    <property type="component" value="Unassembled WGS sequence"/>
</dbReference>
<dbReference type="Pfam" id="PF07731">
    <property type="entry name" value="Cu-oxidase_2"/>
    <property type="match status" value="1"/>
</dbReference>
<dbReference type="GO" id="GO:0016491">
    <property type="term" value="F:oxidoreductase activity"/>
    <property type="evidence" value="ECO:0007669"/>
    <property type="project" value="InterPro"/>
</dbReference>
<dbReference type="PANTHER" id="PTHR11709">
    <property type="entry name" value="MULTI-COPPER OXIDASE"/>
    <property type="match status" value="1"/>
</dbReference>
<evidence type="ECO:0000313" key="4">
    <source>
        <dbReference type="Proteomes" id="UP000298416"/>
    </source>
</evidence>
<dbReference type="PANTHER" id="PTHR11709:SF9">
    <property type="entry name" value="LACCASE-7"/>
    <property type="match status" value="1"/>
</dbReference>
<dbReference type="Gene3D" id="2.60.40.420">
    <property type="entry name" value="Cupredoxins - blue copper proteins"/>
    <property type="match status" value="1"/>
</dbReference>
<dbReference type="InterPro" id="IPR008972">
    <property type="entry name" value="Cupredoxin"/>
</dbReference>
<reference evidence="3" key="2">
    <citation type="submission" date="2020-08" db="EMBL/GenBank/DDBJ databases">
        <title>Plant Genome Project.</title>
        <authorList>
            <person name="Zhang R.-G."/>
        </authorList>
    </citation>
    <scope>NUCLEOTIDE SEQUENCE</scope>
    <source>
        <strain evidence="3">Huo1</strain>
        <tissue evidence="3">Leaf</tissue>
    </source>
</reference>
<comment type="caution">
    <text evidence="3">The sequence shown here is derived from an EMBL/GenBank/DDBJ whole genome shotgun (WGS) entry which is preliminary data.</text>
</comment>
<accession>A0A8X8YVM9</accession>
<evidence type="ECO:0000313" key="3">
    <source>
        <dbReference type="EMBL" id="KAG6437146.1"/>
    </source>
</evidence>